<dbReference type="OrthoDB" id="1046747at2"/>
<feature type="signal peptide" evidence="1">
    <location>
        <begin position="1"/>
        <end position="20"/>
    </location>
</feature>
<proteinExistence type="predicted"/>
<dbReference type="HOGENOM" id="CLU_806052_0_0_10"/>
<evidence type="ECO:0000256" key="1">
    <source>
        <dbReference type="SAM" id="SignalP"/>
    </source>
</evidence>
<name>A9E132_9FLAO</name>
<reference evidence="2 3" key="1">
    <citation type="journal article" date="2011" name="J. Bacteriol.">
        <title>Genome sequence of the algicidal bacterium Kordia algicida OT-1.</title>
        <authorList>
            <person name="Lee H.S."/>
            <person name="Kang S.G."/>
            <person name="Kwon K.K."/>
            <person name="Lee J.H."/>
            <person name="Kim S.J."/>
        </authorList>
    </citation>
    <scope>NUCLEOTIDE SEQUENCE [LARGE SCALE GENOMIC DNA]</scope>
    <source>
        <strain evidence="2 3">OT-1</strain>
    </source>
</reference>
<organism evidence="2 3">
    <name type="scientific">Kordia algicida OT-1</name>
    <dbReference type="NCBI Taxonomy" id="391587"/>
    <lineage>
        <taxon>Bacteria</taxon>
        <taxon>Pseudomonadati</taxon>
        <taxon>Bacteroidota</taxon>
        <taxon>Flavobacteriia</taxon>
        <taxon>Flavobacteriales</taxon>
        <taxon>Flavobacteriaceae</taxon>
        <taxon>Kordia</taxon>
    </lineage>
</organism>
<dbReference type="SUPFAM" id="SSF82185">
    <property type="entry name" value="Histone H3 K4-specific methyltransferase SET7/9 N-terminal domain"/>
    <property type="match status" value="1"/>
</dbReference>
<feature type="chain" id="PRO_5002737788" evidence="1">
    <location>
        <begin position="21"/>
        <end position="344"/>
    </location>
</feature>
<dbReference type="EMBL" id="ABIB01000007">
    <property type="protein sequence ID" value="EDP95575.1"/>
    <property type="molecule type" value="Genomic_DNA"/>
</dbReference>
<evidence type="ECO:0000313" key="3">
    <source>
        <dbReference type="Proteomes" id="UP000002945"/>
    </source>
</evidence>
<accession>A9E132</accession>
<dbReference type="RefSeq" id="WP_007096929.1">
    <property type="nucleotide sequence ID" value="NZ_CP142125.1"/>
</dbReference>
<protein>
    <submittedName>
        <fullName evidence="2">Cell wall-associated protein</fullName>
    </submittedName>
</protein>
<keyword evidence="3" id="KW-1185">Reference proteome</keyword>
<dbReference type="AlphaFoldDB" id="A9E132"/>
<sequence>MKLLIRLSLLVFICIPKLHAQDFDFDTTGYIEINKKRITNTKIKSIKEESGCYIDQANPPLTYEDCETTYKEAYDKNGNLISLKTYEDGSLQSENTYTYKNNRITSIEEDYGDEVEKKVFIYNLTGKLMFKKEYEDKTLEATTTYKYNSQSLLIEEIYERPSSKGFGSNPYQKTIYKYNTNGKCIFKGEYNKAGVELDVRTYEYSNNGLTMVEKDKRDDTFVIQFKETKDARGNSLEKVSYDYDGKQQKRMVNTYDANNNRLSYEEYDGDDKFVKSTTETYNDKNDVTTYTIFYPTNHSKTEGSKNVTRYWYKYDKKGNWTQRALYEGDEKFVSDAVKRTLKYY</sequence>
<evidence type="ECO:0000313" key="2">
    <source>
        <dbReference type="EMBL" id="EDP95575.1"/>
    </source>
</evidence>
<dbReference type="Proteomes" id="UP000002945">
    <property type="component" value="Unassembled WGS sequence"/>
</dbReference>
<dbReference type="STRING" id="391587.KAOT1_22026"/>
<comment type="caution">
    <text evidence="2">The sequence shown here is derived from an EMBL/GenBank/DDBJ whole genome shotgun (WGS) entry which is preliminary data.</text>
</comment>
<keyword evidence="1" id="KW-0732">Signal</keyword>
<gene>
    <name evidence="2" type="ORF">KAOT1_22026</name>
</gene>
<dbReference type="Gene3D" id="2.180.10.10">
    <property type="entry name" value="RHS repeat-associated core"/>
    <property type="match status" value="1"/>
</dbReference>